<keyword evidence="2" id="KW-0808">Transferase</keyword>
<evidence type="ECO:0000313" key="4">
    <source>
        <dbReference type="EMBL" id="CAI0374744.1"/>
    </source>
</evidence>
<keyword evidence="5" id="KW-1185">Reference proteome</keyword>
<evidence type="ECO:0000256" key="1">
    <source>
        <dbReference type="ARBA" id="ARBA00009861"/>
    </source>
</evidence>
<comment type="similarity">
    <text evidence="1">Belongs to the plant acyltransferase family.</text>
</comment>
<protein>
    <submittedName>
        <fullName evidence="4">Uncharacterized protein</fullName>
    </submittedName>
</protein>
<dbReference type="Proteomes" id="UP001154282">
    <property type="component" value="Unassembled WGS sequence"/>
</dbReference>
<dbReference type="Gene3D" id="3.30.559.10">
    <property type="entry name" value="Chloramphenicol acetyltransferase-like domain"/>
    <property type="match status" value="2"/>
</dbReference>
<accession>A0AAV0GP72</accession>
<comment type="caution">
    <text evidence="4">The sequence shown here is derived from an EMBL/GenBank/DDBJ whole genome shotgun (WGS) entry which is preliminary data.</text>
</comment>
<dbReference type="GO" id="GO:0016746">
    <property type="term" value="F:acyltransferase activity"/>
    <property type="evidence" value="ECO:0007669"/>
    <property type="project" value="UniProtKB-KW"/>
</dbReference>
<reference evidence="4" key="1">
    <citation type="submission" date="2022-08" db="EMBL/GenBank/DDBJ databases">
        <authorList>
            <person name="Gutierrez-Valencia J."/>
        </authorList>
    </citation>
    <scope>NUCLEOTIDE SEQUENCE</scope>
</reference>
<dbReference type="PANTHER" id="PTHR31623">
    <property type="entry name" value="F21J9.9"/>
    <property type="match status" value="1"/>
</dbReference>
<evidence type="ECO:0000313" key="5">
    <source>
        <dbReference type="Proteomes" id="UP001154282"/>
    </source>
</evidence>
<dbReference type="InterPro" id="IPR023213">
    <property type="entry name" value="CAT-like_dom_sf"/>
</dbReference>
<sequence length="481" mass="52401">MAHLARRPAGKLMEVVVKSVENIKPASSSSGFEIRKPYNLCLLDQLMSSIYTSFVFFYPASSAANSHGPASPPADQLKASLSKTLNPFYPLAGRVRDNLVIDNFQAGVPISEARVAGRTLSEFLSPPDLDLLGELVPFEPLCVLQTPSTEFDDHPQLAVQASTFDCGGTAIGLNFHHKIADGGTITAFLENWAANDKKIGGSKSNHEQLPDLNRASSVFPPRRSIPPRIASFNAELLFQNLRRTATRRFVFGGEAIAALRGRARGIGLENPSRTETLWAFLWESAIRASQNEEQLQCFANIVSIRNRMGRRLCRNTIGNMFATPIAFRSEGRGGGKQRETMKELAEVIRRSAQGVDEAYLDSISGEGGSEVMFDAMNRLAGRIGGSHEVLAGTSWLQFDLLRSFELAGLGKPVWVSMMGGARGDRRCVENCMILNELAGGEVAGGGMVEAWVRLDEEIMAGLERDPGFLEFASHNPAIVVT</sequence>
<dbReference type="Pfam" id="PF02458">
    <property type="entry name" value="Transferase"/>
    <property type="match status" value="1"/>
</dbReference>
<dbReference type="EMBL" id="CAMGYJ010000002">
    <property type="protein sequence ID" value="CAI0374744.1"/>
    <property type="molecule type" value="Genomic_DNA"/>
</dbReference>
<evidence type="ECO:0000256" key="3">
    <source>
        <dbReference type="ARBA" id="ARBA00023315"/>
    </source>
</evidence>
<keyword evidence="3" id="KW-0012">Acyltransferase</keyword>
<gene>
    <name evidence="4" type="ORF">LITE_LOCUS331</name>
</gene>
<dbReference type="AlphaFoldDB" id="A0AAV0GP72"/>
<name>A0AAV0GP72_9ROSI</name>
<dbReference type="PANTHER" id="PTHR31623:SF91">
    <property type="entry name" value="SALUTARIDINOL 7-O-ACETYLTRANSFERASE"/>
    <property type="match status" value="1"/>
</dbReference>
<organism evidence="4 5">
    <name type="scientific">Linum tenue</name>
    <dbReference type="NCBI Taxonomy" id="586396"/>
    <lineage>
        <taxon>Eukaryota</taxon>
        <taxon>Viridiplantae</taxon>
        <taxon>Streptophyta</taxon>
        <taxon>Embryophyta</taxon>
        <taxon>Tracheophyta</taxon>
        <taxon>Spermatophyta</taxon>
        <taxon>Magnoliopsida</taxon>
        <taxon>eudicotyledons</taxon>
        <taxon>Gunneridae</taxon>
        <taxon>Pentapetalae</taxon>
        <taxon>rosids</taxon>
        <taxon>fabids</taxon>
        <taxon>Malpighiales</taxon>
        <taxon>Linaceae</taxon>
        <taxon>Linum</taxon>
    </lineage>
</organism>
<evidence type="ECO:0000256" key="2">
    <source>
        <dbReference type="ARBA" id="ARBA00022679"/>
    </source>
</evidence>
<proteinExistence type="inferred from homology"/>